<dbReference type="Proteomes" id="UP000008237">
    <property type="component" value="Unassembled WGS sequence"/>
</dbReference>
<keyword evidence="7" id="KW-0472">Membrane</keyword>
<feature type="binding site" evidence="6">
    <location>
        <position position="50"/>
    </location>
    <ligand>
        <name>S-adenosyl-L-methionine</name>
        <dbReference type="ChEBI" id="CHEBI:59789"/>
    </ligand>
</feature>
<dbReference type="PANTHER" id="PTHR13393">
    <property type="entry name" value="SAM-DEPENDENT METHYLTRANSFERASE"/>
    <property type="match status" value="1"/>
</dbReference>
<evidence type="ECO:0000256" key="5">
    <source>
        <dbReference type="PIRNR" id="PIRNR037350"/>
    </source>
</evidence>
<keyword evidence="9" id="KW-1185">Reference proteome</keyword>
<evidence type="ECO:0000256" key="4">
    <source>
        <dbReference type="ARBA" id="ARBA00022691"/>
    </source>
</evidence>
<dbReference type="OrthoDB" id="514248at2759"/>
<dbReference type="OMA" id="TEFCQGH"/>
<dbReference type="EMBL" id="GL448783">
    <property type="protein sequence ID" value="EFN83850.1"/>
    <property type="molecule type" value="Genomic_DNA"/>
</dbReference>
<evidence type="ECO:0000256" key="6">
    <source>
        <dbReference type="PIRSR" id="PIRSR037350-1"/>
    </source>
</evidence>
<dbReference type="SUPFAM" id="SSF53335">
    <property type="entry name" value="S-adenosyl-L-methionine-dependent methyltransferases"/>
    <property type="match status" value="1"/>
</dbReference>
<comment type="similarity">
    <text evidence="1 5">Belongs to the methyltransferase superfamily. METTL16/RlmF family.</text>
</comment>
<dbReference type="InterPro" id="IPR010286">
    <property type="entry name" value="METTL16/RlmF"/>
</dbReference>
<dbReference type="PANTHER" id="PTHR13393:SF0">
    <property type="entry name" value="RNA N6-ADENOSINE-METHYLTRANSFERASE METTL16"/>
    <property type="match status" value="1"/>
</dbReference>
<keyword evidence="3 5" id="KW-0808">Transferase</keyword>
<evidence type="ECO:0000256" key="2">
    <source>
        <dbReference type="ARBA" id="ARBA00022603"/>
    </source>
</evidence>
<gene>
    <name evidence="8" type="ORF">EAI_15732</name>
</gene>
<dbReference type="Pfam" id="PF05971">
    <property type="entry name" value="Methyltransf_10"/>
    <property type="match status" value="1"/>
</dbReference>
<dbReference type="EC" id="2.1.1.-" evidence="5"/>
<sequence length="443" mass="50751">MNYILWIEDLMRHFKLTMDETIGIDIGTGAICVYALLLAKIYKCHMIGTEVDQESVEHAKNCIRRNNLQDLIKIITVNSESIFKDAVEENKVYDFSMCNPPFFENEGNDERVAKTLPPRNAPSGNEGELKTKGGELSFVTRMIEESIELKDQIKIYSTMIGKKIDLLRLMKMIRSKNIENATWTEFCQGYTTRWALAWSFLPKDVMDLTTAPFIRKTRKSTAPLIRDHKTLITFPVKDEFSSMDDVISFLSTTAKELNIKLQEVPTFEDIFDGWVCQLTVREKTWEHARRKRRLAQQLALKKLKNVDGDCVNVSTYTEDTLNAVSVLEENVDAKQADEISLEERLSVRSKEESEESSSKCDPLLTCELFVEIDSPNMEETVSDDDMFSIWMNFKDGSGGLDALQSLKQYLKNRLGVKRTVLHDSSKPVKVRKKSVLLKALPDR</sequence>
<feature type="binding site" evidence="6">
    <location>
        <position position="99"/>
    </location>
    <ligand>
        <name>S-adenosyl-L-methionine</name>
        <dbReference type="ChEBI" id="CHEBI:59789"/>
    </ligand>
</feature>
<dbReference type="GO" id="GO:0070475">
    <property type="term" value="P:rRNA base methylation"/>
    <property type="evidence" value="ECO:0007669"/>
    <property type="project" value="TreeGrafter"/>
</dbReference>
<dbReference type="InterPro" id="IPR029063">
    <property type="entry name" value="SAM-dependent_MTases_sf"/>
</dbReference>
<protein>
    <recommendedName>
        <fullName evidence="5">U6 small nuclear RNA (adenine-(43)-N(6))-methyltransferase</fullName>
        <ecNumber evidence="5">2.1.1.-</ecNumber>
    </recommendedName>
</protein>
<keyword evidence="2 5" id="KW-0489">Methyltransferase</keyword>
<dbReference type="InParanoid" id="E2BKC6"/>
<feature type="binding site" evidence="6">
    <location>
        <position position="27"/>
    </location>
    <ligand>
        <name>S-adenosyl-L-methionine</name>
        <dbReference type="ChEBI" id="CHEBI:59789"/>
    </ligand>
</feature>
<reference evidence="8 9" key="1">
    <citation type="journal article" date="2010" name="Science">
        <title>Genomic comparison of the ants Camponotus floridanus and Harpegnathos saltator.</title>
        <authorList>
            <person name="Bonasio R."/>
            <person name="Zhang G."/>
            <person name="Ye C."/>
            <person name="Mutti N.S."/>
            <person name="Fang X."/>
            <person name="Qin N."/>
            <person name="Donahue G."/>
            <person name="Yang P."/>
            <person name="Li Q."/>
            <person name="Li C."/>
            <person name="Zhang P."/>
            <person name="Huang Z."/>
            <person name="Berger S.L."/>
            <person name="Reinberg D."/>
            <person name="Wang J."/>
            <person name="Liebig J."/>
        </authorList>
    </citation>
    <scope>NUCLEOTIDE SEQUENCE [LARGE SCALE GENOMIC DNA]</scope>
    <source>
        <strain evidence="8 9">R22 G/1</strain>
    </source>
</reference>
<accession>E2BKC6</accession>
<dbReference type="AlphaFoldDB" id="E2BKC6"/>
<dbReference type="GO" id="GO:0008168">
    <property type="term" value="F:methyltransferase activity"/>
    <property type="evidence" value="ECO:0007669"/>
    <property type="project" value="UniProtKB-UniRule"/>
</dbReference>
<keyword evidence="7" id="KW-1133">Transmembrane helix</keyword>
<evidence type="ECO:0000256" key="1">
    <source>
        <dbReference type="ARBA" id="ARBA00005878"/>
    </source>
</evidence>
<dbReference type="Gene3D" id="3.40.50.150">
    <property type="entry name" value="Vaccinia Virus protein VP39"/>
    <property type="match status" value="1"/>
</dbReference>
<dbReference type="CDD" id="cd02440">
    <property type="entry name" value="AdoMet_MTases"/>
    <property type="match status" value="1"/>
</dbReference>
<name>E2BKC6_HARSA</name>
<proteinExistence type="inferred from homology"/>
<dbReference type="STRING" id="610380.E2BKC6"/>
<dbReference type="PIRSF" id="PIRSF037350">
    <property type="entry name" value="Mtase_ZK1128_prd"/>
    <property type="match status" value="1"/>
</dbReference>
<feature type="transmembrane region" description="Helical" evidence="7">
    <location>
        <begin position="21"/>
        <end position="42"/>
    </location>
</feature>
<keyword evidence="4 6" id="KW-0949">S-adenosyl-L-methionine</keyword>
<evidence type="ECO:0000313" key="8">
    <source>
        <dbReference type="EMBL" id="EFN83850.1"/>
    </source>
</evidence>
<organism evidence="9">
    <name type="scientific">Harpegnathos saltator</name>
    <name type="common">Jerdon's jumping ant</name>
    <dbReference type="NCBI Taxonomy" id="610380"/>
    <lineage>
        <taxon>Eukaryota</taxon>
        <taxon>Metazoa</taxon>
        <taxon>Ecdysozoa</taxon>
        <taxon>Arthropoda</taxon>
        <taxon>Hexapoda</taxon>
        <taxon>Insecta</taxon>
        <taxon>Pterygota</taxon>
        <taxon>Neoptera</taxon>
        <taxon>Endopterygota</taxon>
        <taxon>Hymenoptera</taxon>
        <taxon>Apocrita</taxon>
        <taxon>Aculeata</taxon>
        <taxon>Formicoidea</taxon>
        <taxon>Formicidae</taxon>
        <taxon>Ponerinae</taxon>
        <taxon>Ponerini</taxon>
        <taxon>Harpegnathos</taxon>
    </lineage>
</organism>
<evidence type="ECO:0000256" key="7">
    <source>
        <dbReference type="SAM" id="Phobius"/>
    </source>
</evidence>
<evidence type="ECO:0000313" key="9">
    <source>
        <dbReference type="Proteomes" id="UP000008237"/>
    </source>
</evidence>
<evidence type="ECO:0000256" key="3">
    <source>
        <dbReference type="ARBA" id="ARBA00022679"/>
    </source>
</evidence>
<dbReference type="GO" id="GO:0005634">
    <property type="term" value="C:nucleus"/>
    <property type="evidence" value="ECO:0007669"/>
    <property type="project" value="TreeGrafter"/>
</dbReference>
<keyword evidence="7" id="KW-0812">Transmembrane</keyword>
<dbReference type="InterPro" id="IPR017182">
    <property type="entry name" value="METTL16/PsiM"/>
</dbReference>